<dbReference type="GeneID" id="29385007"/>
<proteinExistence type="predicted"/>
<sequence>MNFACSYNHHFSTGKLYPSDEVKLIELGFKAYRSLFVENTPPEKVKHTPISLHISRSPITENEIYQDRFINEKLIDTQYDNRIISLGFHLCGDRNDNIGKLGFSSHYNHDHGSEDNAIRFLTKVRQVTKKPVWLENANFYSSSVNEIITNWKSFNRVVKESGSGAIIDLSHLIIDCKNNDINPTSMIGFIDWDSVIEIHLSGIIEGKDGALHDGHGTQVHPSVWELLRQILKLKLVDKNVFINIEHSDDVWAEKTDLYKSDFDILKKLLSEPLSEISKAEYARVYAESYLKKLLNQEVENIKDISDFFNITPSELLNEWMDYVVSVDKRVALSIDDMDSLIEKNSIHFIQSFTDFVDYKQQ</sequence>
<name>A0AAX2LLU5_VIBFL</name>
<organism evidence="2 4">
    <name type="scientific">Vibrio fluvialis</name>
    <dbReference type="NCBI Taxonomy" id="676"/>
    <lineage>
        <taxon>Bacteria</taxon>
        <taxon>Pseudomonadati</taxon>
        <taxon>Pseudomonadota</taxon>
        <taxon>Gammaproteobacteria</taxon>
        <taxon>Vibrionales</taxon>
        <taxon>Vibrionaceae</taxon>
        <taxon>Vibrio</taxon>
    </lineage>
</organism>
<dbReference type="AlphaFoldDB" id="A0AAX2LLU5"/>
<dbReference type="Proteomes" id="UP000057088">
    <property type="component" value="Chromosome 2"/>
</dbReference>
<accession>A0AAX2LLU5</accession>
<dbReference type="KEGG" id="vfl:AL536_11135"/>
<dbReference type="SMR" id="A0AAX2LLU5"/>
<evidence type="ECO:0000313" key="2">
    <source>
        <dbReference type="EMBL" id="SUP22177.1"/>
    </source>
</evidence>
<dbReference type="InterPro" id="IPR007801">
    <property type="entry name" value="MbnB/TglH/ChrH"/>
</dbReference>
<evidence type="ECO:0000313" key="1">
    <source>
        <dbReference type="EMBL" id="AMF94047.1"/>
    </source>
</evidence>
<dbReference type="Gene3D" id="3.20.20.150">
    <property type="entry name" value="Divalent-metal-dependent TIM barrel enzymes"/>
    <property type="match status" value="1"/>
</dbReference>
<evidence type="ECO:0000313" key="4">
    <source>
        <dbReference type="Proteomes" id="UP000254626"/>
    </source>
</evidence>
<dbReference type="Pfam" id="PF05114">
    <property type="entry name" value="MbnB_TglH_ChrH"/>
    <property type="match status" value="1"/>
</dbReference>
<dbReference type="PANTHER" id="PTHR42194:SF1">
    <property type="entry name" value="UPF0276 PROTEIN HI_1600"/>
    <property type="match status" value="1"/>
</dbReference>
<dbReference type="EMBL" id="UHIP01000001">
    <property type="protein sequence ID" value="SUP22177.1"/>
    <property type="molecule type" value="Genomic_DNA"/>
</dbReference>
<protein>
    <submittedName>
        <fullName evidence="1">DUF692 domain-containing protein</fullName>
    </submittedName>
    <submittedName>
        <fullName evidence="2">Protein of uncharacterized function (DUF692)</fullName>
    </submittedName>
</protein>
<evidence type="ECO:0000313" key="3">
    <source>
        <dbReference type="Proteomes" id="UP000057088"/>
    </source>
</evidence>
<reference evidence="3" key="1">
    <citation type="submission" date="2015-12" db="EMBL/GenBank/DDBJ databases">
        <title>FDA dAtabase for Regulatory Grade micrObial Sequences (FDA-ARGOS): Supporting development and validation of Infectious Disease Dx tests.</title>
        <authorList>
            <person name="Hoffmann M."/>
            <person name="Allard M."/>
            <person name="Evans P."/>
            <person name="Brown E."/>
            <person name="Tallon L.J."/>
            <person name="Sadzewicz L."/>
            <person name="Sengamalay N."/>
            <person name="Ott S."/>
            <person name="Godinez A."/>
            <person name="Nagaraj S."/>
            <person name="Vyas G."/>
            <person name="Aluvathingal J."/>
            <person name="Nadendla S."/>
            <person name="Geyer C."/>
            <person name="Sichtig H."/>
        </authorList>
    </citation>
    <scope>NUCLEOTIDE SEQUENCE [LARGE SCALE GENOMIC DNA]</scope>
    <source>
        <strain evidence="3">ATCC 33809</strain>
    </source>
</reference>
<gene>
    <name evidence="1" type="ORF">AL536_11135</name>
    <name evidence="2" type="ORF">NCTC11327_00959</name>
</gene>
<dbReference type="PANTHER" id="PTHR42194">
    <property type="entry name" value="UPF0276 PROTEIN HI_1600"/>
    <property type="match status" value="1"/>
</dbReference>
<dbReference type="Proteomes" id="UP000254626">
    <property type="component" value="Unassembled WGS sequence"/>
</dbReference>
<reference evidence="1" key="2">
    <citation type="submission" date="2018-01" db="EMBL/GenBank/DDBJ databases">
        <title>FDA dAtabase for Regulatory Grade micrObial Sequences (FDA-ARGOS): Supporting development and validation of Infectious Disease Dx tests.</title>
        <authorList>
            <person name="Hoffmann M."/>
            <person name="Allard M."/>
            <person name="Evans P."/>
            <person name="Brown E."/>
            <person name="Tallon L."/>
            <person name="Sadzewicz L."/>
            <person name="Sengamalay N."/>
            <person name="Ott S."/>
            <person name="Godinez A."/>
            <person name="Nagaraj S."/>
            <person name="Vyas G."/>
            <person name="Aluvathingal J."/>
            <person name="Nadendla S."/>
            <person name="Geyer C."/>
            <person name="Sichtig H."/>
        </authorList>
    </citation>
    <scope>NUCLEOTIDE SEQUENCE</scope>
    <source>
        <strain evidence="1">ATCC 33809</strain>
    </source>
</reference>
<reference evidence="2 4" key="3">
    <citation type="submission" date="2018-06" db="EMBL/GenBank/DDBJ databases">
        <authorList>
            <consortium name="Pathogen Informatics"/>
            <person name="Doyle S."/>
        </authorList>
    </citation>
    <scope>NUCLEOTIDE SEQUENCE [LARGE SCALE GENOMIC DNA]</scope>
    <source>
        <strain evidence="2 4">NCTC11327</strain>
    </source>
</reference>
<keyword evidence="3" id="KW-1185">Reference proteome</keyword>
<dbReference type="EMBL" id="CP014035">
    <property type="protein sequence ID" value="AMF94047.1"/>
    <property type="molecule type" value="Genomic_DNA"/>
</dbReference>
<dbReference type="RefSeq" id="WP_020329989.1">
    <property type="nucleotide sequence ID" value="NZ_CABLBX010000001.1"/>
</dbReference>